<organism evidence="2 3">
    <name type="scientific">Xenorhabdus littoralis</name>
    <dbReference type="NCBI Taxonomy" id="2582835"/>
    <lineage>
        <taxon>Bacteria</taxon>
        <taxon>Pseudomonadati</taxon>
        <taxon>Pseudomonadota</taxon>
        <taxon>Gammaproteobacteria</taxon>
        <taxon>Enterobacterales</taxon>
        <taxon>Morganellaceae</taxon>
        <taxon>Xenorhabdus</taxon>
    </lineage>
</organism>
<proteinExistence type="predicted"/>
<dbReference type="Gene3D" id="3.40.630.30">
    <property type="match status" value="1"/>
</dbReference>
<evidence type="ECO:0000313" key="3">
    <source>
        <dbReference type="Proteomes" id="UP001271640"/>
    </source>
</evidence>
<name>A0ABU4SPE6_9GAMM</name>
<dbReference type="RefSeq" id="WP_319927214.1">
    <property type="nucleotide sequence ID" value="NZ_VCDP01000062.1"/>
</dbReference>
<accession>A0ABU4SPE6</accession>
<dbReference type="InterPro" id="IPR000182">
    <property type="entry name" value="GNAT_dom"/>
</dbReference>
<sequence length="234" mass="27005">MEKNAMFRSKSFTNQPLSFNSLSRSKSTSDIRKTVFNVNALITVEKVSASEAVKKIDRILMKSMTEEWGFCDFNDRLDVQLDSNQIIWRERYMNARHIFSDIKEHAEDYMGRAKENNDRLFFIVYFGGVPIGGLQLSLKNLSDSNLVDPKLPEVEFIATHCGVRNCGIILMEQAVNESQLAGKDGKLMLHPLPESVPAYLKMGFTKHDRGYFYLEPSQSNLWHFINGFYKYKYC</sequence>
<gene>
    <name evidence="2" type="ORF">FE394_15175</name>
</gene>
<dbReference type="EMBL" id="VCDP01000062">
    <property type="protein sequence ID" value="MDX8000502.1"/>
    <property type="molecule type" value="Genomic_DNA"/>
</dbReference>
<evidence type="ECO:0000259" key="1">
    <source>
        <dbReference type="PROSITE" id="PS51186"/>
    </source>
</evidence>
<dbReference type="Proteomes" id="UP001271640">
    <property type="component" value="Unassembled WGS sequence"/>
</dbReference>
<protein>
    <submittedName>
        <fullName evidence="2">GNAT family N-acetyltransferase</fullName>
    </submittedName>
</protein>
<reference evidence="3" key="1">
    <citation type="journal article" date="2024" name="Toxins">
        <title>Genome Sequence Analysis of Native Xenorhabdus Strains Isolated from Entomopathogenic Nematodes in Argentina.</title>
        <authorList>
            <person name="Palma L."/>
            <person name="Frizzo L."/>
            <person name="Kaiser S."/>
            <person name="Berry C."/>
            <person name="Caballero P."/>
            <person name="Bode H.B."/>
            <person name="Del Valle E.E."/>
        </authorList>
    </citation>
    <scope>NUCLEOTIDE SEQUENCE [LARGE SCALE GENOMIC DNA]</scope>
    <source>
        <strain evidence="3">Reich</strain>
    </source>
</reference>
<dbReference type="InterPro" id="IPR016181">
    <property type="entry name" value="Acyl_CoA_acyltransferase"/>
</dbReference>
<feature type="domain" description="N-acetyltransferase" evidence="1">
    <location>
        <begin position="59"/>
        <end position="234"/>
    </location>
</feature>
<dbReference type="PROSITE" id="PS51186">
    <property type="entry name" value="GNAT"/>
    <property type="match status" value="1"/>
</dbReference>
<keyword evidence="3" id="KW-1185">Reference proteome</keyword>
<dbReference type="SUPFAM" id="SSF55729">
    <property type="entry name" value="Acyl-CoA N-acyltransferases (Nat)"/>
    <property type="match status" value="1"/>
</dbReference>
<evidence type="ECO:0000313" key="2">
    <source>
        <dbReference type="EMBL" id="MDX8000502.1"/>
    </source>
</evidence>
<comment type="caution">
    <text evidence="2">The sequence shown here is derived from an EMBL/GenBank/DDBJ whole genome shotgun (WGS) entry which is preliminary data.</text>
</comment>